<evidence type="ECO:0000313" key="3">
    <source>
        <dbReference type="Proteomes" id="UP000198287"/>
    </source>
</evidence>
<organism evidence="2 3">
    <name type="scientific">Folsomia candida</name>
    <name type="common">Springtail</name>
    <dbReference type="NCBI Taxonomy" id="158441"/>
    <lineage>
        <taxon>Eukaryota</taxon>
        <taxon>Metazoa</taxon>
        <taxon>Ecdysozoa</taxon>
        <taxon>Arthropoda</taxon>
        <taxon>Hexapoda</taxon>
        <taxon>Collembola</taxon>
        <taxon>Entomobryomorpha</taxon>
        <taxon>Isotomoidea</taxon>
        <taxon>Isotomidae</taxon>
        <taxon>Proisotominae</taxon>
        <taxon>Folsomia</taxon>
    </lineage>
</organism>
<proteinExistence type="predicted"/>
<evidence type="ECO:0000313" key="2">
    <source>
        <dbReference type="EMBL" id="OXA51951.1"/>
    </source>
</evidence>
<dbReference type="AlphaFoldDB" id="A0A226E4X6"/>
<dbReference type="OrthoDB" id="10010175at2759"/>
<sequence>METRIRTATPQDAPAIQEIYAPFVSDAVTSFEYEVPSVSEMETRIVSTLVTHPFLVYVNDQGRVVGYAYATQHKGREGYKWVAESSIYLAPEARGSGVGSELYAKLMDILLRQGFYKVVAGISGSNPVSDSFHRKFGFVLVETWPNFGYKFDSWINVSWYCKELRSTETTSRVNPPIPPIPYSEWRKDETQK</sequence>
<dbReference type="PROSITE" id="PS51186">
    <property type="entry name" value="GNAT"/>
    <property type="match status" value="1"/>
</dbReference>
<dbReference type="Gene3D" id="3.40.630.30">
    <property type="match status" value="1"/>
</dbReference>
<dbReference type="InterPro" id="IPR016181">
    <property type="entry name" value="Acyl_CoA_acyltransferase"/>
</dbReference>
<feature type="domain" description="N-acetyltransferase" evidence="1">
    <location>
        <begin position="3"/>
        <end position="165"/>
    </location>
</feature>
<dbReference type="STRING" id="158441.A0A226E4X6"/>
<protein>
    <submittedName>
        <fullName evidence="2">Phosphinothricin N-acetyltransferase</fullName>
    </submittedName>
</protein>
<dbReference type="InterPro" id="IPR000182">
    <property type="entry name" value="GNAT_dom"/>
</dbReference>
<comment type="caution">
    <text evidence="2">The sequence shown here is derived from an EMBL/GenBank/DDBJ whole genome shotgun (WGS) entry which is preliminary data.</text>
</comment>
<dbReference type="OMA" id="IHTLMAY"/>
<evidence type="ECO:0000259" key="1">
    <source>
        <dbReference type="PROSITE" id="PS51186"/>
    </source>
</evidence>
<dbReference type="EMBL" id="LNIX01000007">
    <property type="protein sequence ID" value="OXA51951.1"/>
    <property type="molecule type" value="Genomic_DNA"/>
</dbReference>
<dbReference type="SUPFAM" id="SSF55729">
    <property type="entry name" value="Acyl-CoA N-acyltransferases (Nat)"/>
    <property type="match status" value="1"/>
</dbReference>
<dbReference type="CDD" id="cd04301">
    <property type="entry name" value="NAT_SF"/>
    <property type="match status" value="1"/>
</dbReference>
<dbReference type="PANTHER" id="PTHR43072">
    <property type="entry name" value="N-ACETYLTRANSFERASE"/>
    <property type="match status" value="1"/>
</dbReference>
<dbReference type="GO" id="GO:0016747">
    <property type="term" value="F:acyltransferase activity, transferring groups other than amino-acyl groups"/>
    <property type="evidence" value="ECO:0007669"/>
    <property type="project" value="InterPro"/>
</dbReference>
<keyword evidence="3" id="KW-1185">Reference proteome</keyword>
<gene>
    <name evidence="2" type="ORF">Fcan01_13653</name>
</gene>
<reference evidence="2 3" key="1">
    <citation type="submission" date="2015-12" db="EMBL/GenBank/DDBJ databases">
        <title>The genome of Folsomia candida.</title>
        <authorList>
            <person name="Faddeeva A."/>
            <person name="Derks M.F."/>
            <person name="Anvar Y."/>
            <person name="Smit S."/>
            <person name="Van Straalen N."/>
            <person name="Roelofs D."/>
        </authorList>
    </citation>
    <scope>NUCLEOTIDE SEQUENCE [LARGE SCALE GENOMIC DNA]</scope>
    <source>
        <strain evidence="2 3">VU population</strain>
        <tissue evidence="2">Whole body</tissue>
    </source>
</reference>
<name>A0A226E4X6_FOLCA</name>
<dbReference type="Pfam" id="PF13420">
    <property type="entry name" value="Acetyltransf_4"/>
    <property type="match status" value="1"/>
</dbReference>
<accession>A0A226E4X6</accession>
<dbReference type="Proteomes" id="UP000198287">
    <property type="component" value="Unassembled WGS sequence"/>
</dbReference>
<keyword evidence="2" id="KW-0808">Transferase</keyword>
<dbReference type="PANTHER" id="PTHR43072:SF8">
    <property type="entry name" value="ACYLTRANSFERASE FABY-RELATED"/>
    <property type="match status" value="1"/>
</dbReference>